<evidence type="ECO:0000313" key="4">
    <source>
        <dbReference type="Proteomes" id="UP001199916"/>
    </source>
</evidence>
<dbReference type="EMBL" id="JAJNBZ010000002">
    <property type="protein sequence ID" value="MCE5168689.1"/>
    <property type="molecule type" value="Genomic_DNA"/>
</dbReference>
<protein>
    <submittedName>
        <fullName evidence="3">PhzF family phenazine biosynthesis protein</fullName>
    </submittedName>
</protein>
<evidence type="ECO:0000313" key="3">
    <source>
        <dbReference type="EMBL" id="MCE5168689.1"/>
    </source>
</evidence>
<reference evidence="3 4" key="1">
    <citation type="submission" date="2021-11" db="EMBL/GenBank/DDBJ databases">
        <title>Draft genome sequence of Paenibacillus profundus YoMME, a new Gram-positive bacteria with exoelectrogenic properties.</title>
        <authorList>
            <person name="Hubenova Y."/>
            <person name="Hubenova E."/>
            <person name="Manasiev Y."/>
            <person name="Peykov S."/>
            <person name="Mitov M."/>
        </authorList>
    </citation>
    <scope>NUCLEOTIDE SEQUENCE [LARGE SCALE GENOMIC DNA]</scope>
    <source>
        <strain evidence="3 4">YoMME</strain>
    </source>
</reference>
<organism evidence="3 4">
    <name type="scientific">Paenibacillus profundus</name>
    <dbReference type="NCBI Taxonomy" id="1173085"/>
    <lineage>
        <taxon>Bacteria</taxon>
        <taxon>Bacillati</taxon>
        <taxon>Bacillota</taxon>
        <taxon>Bacilli</taxon>
        <taxon>Bacillales</taxon>
        <taxon>Paenibacillaceae</taxon>
        <taxon>Paenibacillus</taxon>
    </lineage>
</organism>
<dbReference type="InterPro" id="IPR003719">
    <property type="entry name" value="Phenazine_PhzF-like"/>
</dbReference>
<gene>
    <name evidence="3" type="ORF">LQV63_05105</name>
</gene>
<proteinExistence type="inferred from homology"/>
<dbReference type="Pfam" id="PF02567">
    <property type="entry name" value="PhzC-PhzF"/>
    <property type="match status" value="1"/>
</dbReference>
<evidence type="ECO:0000256" key="1">
    <source>
        <dbReference type="ARBA" id="ARBA00008270"/>
    </source>
</evidence>
<dbReference type="PANTHER" id="PTHR13774">
    <property type="entry name" value="PHENAZINE BIOSYNTHESIS PROTEIN"/>
    <property type="match status" value="1"/>
</dbReference>
<dbReference type="SUPFAM" id="SSF54506">
    <property type="entry name" value="Diaminopimelate epimerase-like"/>
    <property type="match status" value="1"/>
</dbReference>
<comment type="caution">
    <text evidence="3">The sequence shown here is derived from an EMBL/GenBank/DDBJ whole genome shotgun (WGS) entry which is preliminary data.</text>
</comment>
<comment type="similarity">
    <text evidence="1">Belongs to the PhzF family.</text>
</comment>
<dbReference type="PIRSF" id="PIRSF016184">
    <property type="entry name" value="PhzC_PhzF"/>
    <property type="match status" value="1"/>
</dbReference>
<keyword evidence="4" id="KW-1185">Reference proteome</keyword>
<name>A0ABS8YBV9_9BACL</name>
<keyword evidence="2" id="KW-0413">Isomerase</keyword>
<evidence type="ECO:0000256" key="2">
    <source>
        <dbReference type="ARBA" id="ARBA00023235"/>
    </source>
</evidence>
<dbReference type="Proteomes" id="UP001199916">
    <property type="component" value="Unassembled WGS sequence"/>
</dbReference>
<accession>A0ABS8YBV9</accession>
<dbReference type="PANTHER" id="PTHR13774:SF17">
    <property type="entry name" value="PHENAZINE BIOSYNTHESIS-LIKE DOMAIN-CONTAINING PROTEIN"/>
    <property type="match status" value="1"/>
</dbReference>
<dbReference type="NCBIfam" id="TIGR00654">
    <property type="entry name" value="PhzF_family"/>
    <property type="match status" value="1"/>
</dbReference>
<sequence>MKLFTVDAFTDKPFRGNPAAVCLLEHEMDSEQMQQIAMEMNLSETAFIIPLEEGDRSRYRLRWFTPQVEVDLCGHATLASAHVLREQGLAEGERIAFETMSGTLYALYGENGQITLDFPASSIVMVSDEGLQGRLEEALGCSIQGMARSRIELLVEADSEQTVRELKPDWEKLLRCDEEVIGVLVTAPSAPGRTDRADFVSRCFFPSLGVNEDPVTGSAHCTMAPYWAQKWGRTSFIGEQCSARGGMVQVELQGERALLTGQAVTVMEGKLTID</sequence>
<dbReference type="RefSeq" id="WP_233695882.1">
    <property type="nucleotide sequence ID" value="NZ_JAJNBZ010000002.1"/>
</dbReference>
<dbReference type="Gene3D" id="3.10.310.10">
    <property type="entry name" value="Diaminopimelate Epimerase, Chain A, domain 1"/>
    <property type="match status" value="2"/>
</dbReference>